<protein>
    <submittedName>
        <fullName evidence="1">Uncharacterized protein</fullName>
    </submittedName>
</protein>
<organism evidence="1 2">
    <name type="scientific">Brachionus plicatilis</name>
    <name type="common">Marine rotifer</name>
    <name type="synonym">Brachionus muelleri</name>
    <dbReference type="NCBI Taxonomy" id="10195"/>
    <lineage>
        <taxon>Eukaryota</taxon>
        <taxon>Metazoa</taxon>
        <taxon>Spiralia</taxon>
        <taxon>Gnathifera</taxon>
        <taxon>Rotifera</taxon>
        <taxon>Eurotatoria</taxon>
        <taxon>Monogononta</taxon>
        <taxon>Pseudotrocha</taxon>
        <taxon>Ploima</taxon>
        <taxon>Brachionidae</taxon>
        <taxon>Brachionus</taxon>
    </lineage>
</organism>
<keyword evidence="2" id="KW-1185">Reference proteome</keyword>
<comment type="caution">
    <text evidence="1">The sequence shown here is derived from an EMBL/GenBank/DDBJ whole genome shotgun (WGS) entry which is preliminary data.</text>
</comment>
<gene>
    <name evidence="1" type="ORF">BpHYR1_020180</name>
</gene>
<dbReference type="AlphaFoldDB" id="A0A3M7QP90"/>
<evidence type="ECO:0000313" key="1">
    <source>
        <dbReference type="EMBL" id="RNA13150.1"/>
    </source>
</evidence>
<name>A0A3M7QP90_BRAPC</name>
<dbReference type="EMBL" id="REGN01005496">
    <property type="protein sequence ID" value="RNA13150.1"/>
    <property type="molecule type" value="Genomic_DNA"/>
</dbReference>
<reference evidence="1 2" key="1">
    <citation type="journal article" date="2018" name="Sci. Rep.">
        <title>Genomic signatures of local adaptation to the degree of environmental predictability in rotifers.</title>
        <authorList>
            <person name="Franch-Gras L."/>
            <person name="Hahn C."/>
            <person name="Garcia-Roger E.M."/>
            <person name="Carmona M.J."/>
            <person name="Serra M."/>
            <person name="Gomez A."/>
        </authorList>
    </citation>
    <scope>NUCLEOTIDE SEQUENCE [LARGE SCALE GENOMIC DNA]</scope>
    <source>
        <strain evidence="1">HYR1</strain>
    </source>
</reference>
<evidence type="ECO:0000313" key="2">
    <source>
        <dbReference type="Proteomes" id="UP000276133"/>
    </source>
</evidence>
<sequence>MNKKIVFNAAVHFFSPNTRKYLAQIAQSQIKSIQSILRQSSISHDFSLFCMKPEIFDGMSKAVFSN</sequence>
<proteinExistence type="predicted"/>
<dbReference type="Proteomes" id="UP000276133">
    <property type="component" value="Unassembled WGS sequence"/>
</dbReference>
<accession>A0A3M7QP90</accession>